<dbReference type="Proteomes" id="UP001597033">
    <property type="component" value="Unassembled WGS sequence"/>
</dbReference>
<protein>
    <submittedName>
        <fullName evidence="1">Squalene/phytoene synthase family protein</fullName>
    </submittedName>
</protein>
<keyword evidence="2" id="KW-1185">Reference proteome</keyword>
<dbReference type="Pfam" id="PF00494">
    <property type="entry name" value="SQS_PSY"/>
    <property type="match status" value="1"/>
</dbReference>
<comment type="caution">
    <text evidence="1">The sequence shown here is derived from an EMBL/GenBank/DDBJ whole genome shotgun (WGS) entry which is preliminary data.</text>
</comment>
<evidence type="ECO:0000313" key="2">
    <source>
        <dbReference type="Proteomes" id="UP001597033"/>
    </source>
</evidence>
<evidence type="ECO:0000313" key="1">
    <source>
        <dbReference type="EMBL" id="MFD1043774.1"/>
    </source>
</evidence>
<dbReference type="EMBL" id="JBHTKN010000014">
    <property type="protein sequence ID" value="MFD1043774.1"/>
    <property type="molecule type" value="Genomic_DNA"/>
</dbReference>
<dbReference type="InterPro" id="IPR002060">
    <property type="entry name" value="Squ/phyt_synthse"/>
</dbReference>
<sequence>MTTPTALDSFLDKWRSRWPEWAVAEVFVPEDRRAATLAWFALLQEFDDILNIAGDPLPADAKLGWWGTELRDWSTHRSRHPLGRLLEPVPAPWSALADALPTLVAARERPADGAAALAALAGYGGAVAAVEASVLGGTPPQAQAIAAQVLATRLAEAGLQAVPQARQPGDADATAARERAQRDWAAELLAAWPAKAGGSPARRMWGAFARHRLGRFAQGHVPQPGRQPLGLLWRAWRAARG</sequence>
<gene>
    <name evidence="1" type="ORF">ACFQ2N_15585</name>
</gene>
<organism evidence="1 2">
    <name type="scientific">Pseudoxanthomonas kaohsiungensis</name>
    <dbReference type="NCBI Taxonomy" id="283923"/>
    <lineage>
        <taxon>Bacteria</taxon>
        <taxon>Pseudomonadati</taxon>
        <taxon>Pseudomonadota</taxon>
        <taxon>Gammaproteobacteria</taxon>
        <taxon>Lysobacterales</taxon>
        <taxon>Lysobacteraceae</taxon>
        <taxon>Pseudoxanthomonas</taxon>
    </lineage>
</organism>
<dbReference type="RefSeq" id="WP_162377328.1">
    <property type="nucleotide sequence ID" value="NZ_JBHTKN010000014.1"/>
</dbReference>
<reference evidence="2" key="1">
    <citation type="journal article" date="2019" name="Int. J. Syst. Evol. Microbiol.">
        <title>The Global Catalogue of Microorganisms (GCM) 10K type strain sequencing project: providing services to taxonomists for standard genome sequencing and annotation.</title>
        <authorList>
            <consortium name="The Broad Institute Genomics Platform"/>
            <consortium name="The Broad Institute Genome Sequencing Center for Infectious Disease"/>
            <person name="Wu L."/>
            <person name="Ma J."/>
        </authorList>
    </citation>
    <scope>NUCLEOTIDE SEQUENCE [LARGE SCALE GENOMIC DNA]</scope>
    <source>
        <strain evidence="2">CCUG 55854</strain>
    </source>
</reference>
<name>A0ABW3M2G1_9GAMM</name>
<proteinExistence type="predicted"/>
<accession>A0ABW3M2G1</accession>